<feature type="signal peptide" evidence="11">
    <location>
        <begin position="1"/>
        <end position="23"/>
    </location>
</feature>
<evidence type="ECO:0000313" key="13">
    <source>
        <dbReference type="EMBL" id="GCC32033.1"/>
    </source>
</evidence>
<dbReference type="SMART" id="SM00060">
    <property type="entry name" value="FN3"/>
    <property type="match status" value="2"/>
</dbReference>
<dbReference type="STRING" id="137246.A0A401SNS0"/>
<feature type="domain" description="Fibronectin type-III" evidence="12">
    <location>
        <begin position="136"/>
        <end position="244"/>
    </location>
</feature>
<feature type="compositionally biased region" description="Basic and acidic residues" evidence="9">
    <location>
        <begin position="923"/>
        <end position="935"/>
    </location>
</feature>
<name>A0A401SNS0_CHIPU</name>
<sequence length="971" mass="109245">MLGKERMSFLWLIFTLILTTAQCATEAYNMTRSLKCYTDYMTEIDCKWVENAKAREYIPMELHYMKVTEAKKKYLQKKCDLTKLPGNTFSSDINWRCTIEDNSYAVSFQYNYVFKPERPIHLSKSFRPLENIKPQPPFNLSVTNTMEGDYLLSWQTIYTRNSSNRLFGRLQYEINYKRSWDSWENSAIETVQKSSQQFQINRLSLAAGSETYVARVRAKPQQQEGSRGHWSEWSSEIQWETSPSTYNLQTAKANVMPRNLMCFYDGIQEIKCTWEVTSESSKYFQFGLHFGRANSSETKECENPEIFQTFKDLTVHRCSIPVNDEEVMDDYEVMLKIVEPTVVFYPYKNIKPKDPFNLTIKQLPDERYQLDWLTVPASYSSEYEIHYKKAEDSWENAKGRKIPQDIKSFQIQKNSLEASSRYVVRVRAKVKCRKDNYSYCGPWSDWSHEVSFQTDPDNKIVIIVAVIILMVLTLFIRPFLCLIQRKKKSWLESIPDPAKSKLFLKHSQRGILGYVVPLEEGNICQVVPDETGDTNPQVISKEEAASVQMERQKAVSSPLLTQGRVGQEQLYPAIGADAPSGEGFPNPLMLPSDPADYDGPYLFNYQTIPSGPEFHSEFNHGCKKGFECVTGAPGYVKLPEDPSETPHLDQANDRPTLPSPSSAYVLNTPQPTPDVPSSVGYHVGVDQATDTGLSQRALGQQPPISSYVLSPPVTSASPAFPGDAHSGYVHDNGHSSSSQALPWPDAIAYPLASQQPTGPDGVSETWRSIPTAGDETTWGSWGCPKSSRENPPVTPWQPPDNVNYVCIPPNDQTGPSPVPPEQGTGEDPSLSNDHQPGVDFIRAAAINNGLDFNSPSKHQDDPQKPSSKEEALSLTNEAPNVILYQQGGKPLILKQIGDYCFIPGSRPTSPKESIKCCPETANEPDKKPSVWHEGSDAMPSFHSPIITSNKVGPPQSTPPCFFRNHLEETIA</sequence>
<dbReference type="PANTHER" id="PTHR23037:SF22">
    <property type="entry name" value="CYTOKINE RECEPTOR COMMON SUBUNIT BETA"/>
    <property type="match status" value="1"/>
</dbReference>
<comment type="caution">
    <text evidence="13">The sequence shown here is derived from an EMBL/GenBank/DDBJ whole genome shotgun (WGS) entry which is preliminary data.</text>
</comment>
<evidence type="ECO:0000256" key="4">
    <source>
        <dbReference type="ARBA" id="ARBA00022989"/>
    </source>
</evidence>
<dbReference type="Pfam" id="PF21460">
    <property type="entry name" value="IL3Rb_N"/>
    <property type="match status" value="1"/>
</dbReference>
<keyword evidence="5 10" id="KW-0472">Membrane</keyword>
<evidence type="ECO:0000256" key="11">
    <source>
        <dbReference type="SAM" id="SignalP"/>
    </source>
</evidence>
<keyword evidence="2 10" id="KW-0812">Transmembrane</keyword>
<dbReference type="GO" id="GO:0004896">
    <property type="term" value="F:cytokine receptor activity"/>
    <property type="evidence" value="ECO:0007669"/>
    <property type="project" value="InterPro"/>
</dbReference>
<keyword evidence="6" id="KW-1015">Disulfide bond</keyword>
<feature type="chain" id="PRO_5019241804" description="Fibronectin type-III domain-containing protein" evidence="11">
    <location>
        <begin position="24"/>
        <end position="971"/>
    </location>
</feature>
<keyword evidence="14" id="KW-1185">Reference proteome</keyword>
<feature type="region of interest" description="Disordered" evidence="9">
    <location>
        <begin position="849"/>
        <end position="871"/>
    </location>
</feature>
<feature type="region of interest" description="Disordered" evidence="9">
    <location>
        <begin position="637"/>
        <end position="660"/>
    </location>
</feature>
<evidence type="ECO:0000256" key="5">
    <source>
        <dbReference type="ARBA" id="ARBA00023136"/>
    </source>
</evidence>
<evidence type="ECO:0000313" key="14">
    <source>
        <dbReference type="Proteomes" id="UP000287033"/>
    </source>
</evidence>
<keyword evidence="8" id="KW-0325">Glycoprotein</keyword>
<evidence type="ECO:0000256" key="1">
    <source>
        <dbReference type="ARBA" id="ARBA00004479"/>
    </source>
</evidence>
<dbReference type="OrthoDB" id="8906725at2759"/>
<dbReference type="Gene3D" id="2.60.40.10">
    <property type="entry name" value="Immunoglobulins"/>
    <property type="match status" value="4"/>
</dbReference>
<dbReference type="PROSITE" id="PS50853">
    <property type="entry name" value="FN3"/>
    <property type="match status" value="2"/>
</dbReference>
<evidence type="ECO:0000256" key="9">
    <source>
        <dbReference type="SAM" id="MobiDB-lite"/>
    </source>
</evidence>
<dbReference type="OMA" id="LRFCGMY"/>
<organism evidence="13 14">
    <name type="scientific">Chiloscyllium punctatum</name>
    <name type="common">Brownbanded bambooshark</name>
    <name type="synonym">Hemiscyllium punctatum</name>
    <dbReference type="NCBI Taxonomy" id="137246"/>
    <lineage>
        <taxon>Eukaryota</taxon>
        <taxon>Metazoa</taxon>
        <taxon>Chordata</taxon>
        <taxon>Craniata</taxon>
        <taxon>Vertebrata</taxon>
        <taxon>Chondrichthyes</taxon>
        <taxon>Elasmobranchii</taxon>
        <taxon>Galeomorphii</taxon>
        <taxon>Galeoidea</taxon>
        <taxon>Orectolobiformes</taxon>
        <taxon>Hemiscylliidae</taxon>
        <taxon>Chiloscyllium</taxon>
    </lineage>
</organism>
<evidence type="ECO:0000256" key="8">
    <source>
        <dbReference type="ARBA" id="ARBA00023180"/>
    </source>
</evidence>
<dbReference type="InterPro" id="IPR036116">
    <property type="entry name" value="FN3_sf"/>
</dbReference>
<dbReference type="GO" id="GO:0009897">
    <property type="term" value="C:external side of plasma membrane"/>
    <property type="evidence" value="ECO:0007669"/>
    <property type="project" value="TreeGrafter"/>
</dbReference>
<dbReference type="Proteomes" id="UP000287033">
    <property type="component" value="Unassembled WGS sequence"/>
</dbReference>
<feature type="compositionally biased region" description="Basic and acidic residues" evidence="9">
    <location>
        <begin position="857"/>
        <end position="871"/>
    </location>
</feature>
<dbReference type="GO" id="GO:0016064">
    <property type="term" value="P:immunoglobulin mediated immune response"/>
    <property type="evidence" value="ECO:0007669"/>
    <property type="project" value="TreeGrafter"/>
</dbReference>
<keyword evidence="7" id="KW-0675">Receptor</keyword>
<gene>
    <name evidence="13" type="ORF">chiPu_0010493</name>
</gene>
<dbReference type="EMBL" id="BEZZ01000408">
    <property type="protein sequence ID" value="GCC32033.1"/>
    <property type="molecule type" value="Genomic_DNA"/>
</dbReference>
<dbReference type="AlphaFoldDB" id="A0A401SNS0"/>
<keyword evidence="3 11" id="KW-0732">Signal</keyword>
<feature type="domain" description="Fibronectin type-III" evidence="12">
    <location>
        <begin position="354"/>
        <end position="457"/>
    </location>
</feature>
<comment type="subcellular location">
    <subcellularLocation>
        <location evidence="1">Membrane</location>
        <topology evidence="1">Single-pass type I membrane protein</topology>
    </subcellularLocation>
</comment>
<evidence type="ECO:0000256" key="2">
    <source>
        <dbReference type="ARBA" id="ARBA00022692"/>
    </source>
</evidence>
<keyword evidence="4 10" id="KW-1133">Transmembrane helix</keyword>
<feature type="region of interest" description="Disordered" evidence="9">
    <location>
        <begin position="911"/>
        <end position="959"/>
    </location>
</feature>
<feature type="compositionally biased region" description="Basic and acidic residues" evidence="9">
    <location>
        <begin position="638"/>
        <end position="652"/>
    </location>
</feature>
<evidence type="ECO:0000256" key="3">
    <source>
        <dbReference type="ARBA" id="ARBA00022729"/>
    </source>
</evidence>
<dbReference type="InterPro" id="IPR003961">
    <property type="entry name" value="FN3_dom"/>
</dbReference>
<accession>A0A401SNS0</accession>
<evidence type="ECO:0000259" key="12">
    <source>
        <dbReference type="PROSITE" id="PS50853"/>
    </source>
</evidence>
<dbReference type="InterPro" id="IPR013783">
    <property type="entry name" value="Ig-like_fold"/>
</dbReference>
<protein>
    <recommendedName>
        <fullName evidence="12">Fibronectin type-III domain-containing protein</fullName>
    </recommendedName>
</protein>
<evidence type="ECO:0000256" key="6">
    <source>
        <dbReference type="ARBA" id="ARBA00023157"/>
    </source>
</evidence>
<reference evidence="13 14" key="1">
    <citation type="journal article" date="2018" name="Nat. Ecol. Evol.">
        <title>Shark genomes provide insights into elasmobranch evolution and the origin of vertebrates.</title>
        <authorList>
            <person name="Hara Y"/>
            <person name="Yamaguchi K"/>
            <person name="Onimaru K"/>
            <person name="Kadota M"/>
            <person name="Koyanagi M"/>
            <person name="Keeley SD"/>
            <person name="Tatsumi K"/>
            <person name="Tanaka K"/>
            <person name="Motone F"/>
            <person name="Kageyama Y"/>
            <person name="Nozu R"/>
            <person name="Adachi N"/>
            <person name="Nishimura O"/>
            <person name="Nakagawa R"/>
            <person name="Tanegashima C"/>
            <person name="Kiyatake I"/>
            <person name="Matsumoto R"/>
            <person name="Murakumo K"/>
            <person name="Nishida K"/>
            <person name="Terakita A"/>
            <person name="Kuratani S"/>
            <person name="Sato K"/>
            <person name="Hyodo S Kuraku.S."/>
        </authorList>
    </citation>
    <scope>NUCLEOTIDE SEQUENCE [LARGE SCALE GENOMIC DNA]</scope>
</reference>
<feature type="region of interest" description="Disordered" evidence="9">
    <location>
        <begin position="750"/>
        <end position="836"/>
    </location>
</feature>
<dbReference type="SUPFAM" id="SSF49265">
    <property type="entry name" value="Fibronectin type III"/>
    <property type="match status" value="4"/>
</dbReference>
<dbReference type="PROSITE" id="PS01355">
    <property type="entry name" value="HEMATOPO_REC_S_F1"/>
    <property type="match status" value="1"/>
</dbReference>
<dbReference type="InterPro" id="IPR048668">
    <property type="entry name" value="IL3RB_N"/>
</dbReference>
<evidence type="ECO:0000256" key="7">
    <source>
        <dbReference type="ARBA" id="ARBA00023170"/>
    </source>
</evidence>
<dbReference type="InterPro" id="IPR003531">
    <property type="entry name" value="Hempt_rcpt_S_F1_CS"/>
</dbReference>
<dbReference type="PANTHER" id="PTHR23037">
    <property type="entry name" value="CYTOKINE RECEPTOR"/>
    <property type="match status" value="1"/>
</dbReference>
<dbReference type="CDD" id="cd00063">
    <property type="entry name" value="FN3"/>
    <property type="match status" value="2"/>
</dbReference>
<evidence type="ECO:0000256" key="10">
    <source>
        <dbReference type="SAM" id="Phobius"/>
    </source>
</evidence>
<feature type="transmembrane region" description="Helical" evidence="10">
    <location>
        <begin position="460"/>
        <end position="480"/>
    </location>
</feature>
<proteinExistence type="predicted"/>